<keyword evidence="6" id="KW-0235">DNA replication</keyword>
<keyword evidence="7" id="KW-0239">DNA-directed DNA polymerase</keyword>
<protein>
    <submittedName>
        <fullName evidence="10">MerR family DNA-binding transcriptional regulator</fullName>
    </submittedName>
</protein>
<keyword evidence="3" id="KW-0963">Cytoplasm</keyword>
<gene>
    <name evidence="10" type="ORF">NF556_14645</name>
</gene>
<feature type="domain" description="HTH merR-type" evidence="9">
    <location>
        <begin position="9"/>
        <end position="79"/>
    </location>
</feature>
<dbReference type="SUPFAM" id="SSF55979">
    <property type="entry name" value="DNA clamp"/>
    <property type="match status" value="1"/>
</dbReference>
<keyword evidence="5" id="KW-0548">Nucleotidyltransferase</keyword>
<keyword evidence="8 10" id="KW-0238">DNA-binding</keyword>
<evidence type="ECO:0000256" key="8">
    <source>
        <dbReference type="ARBA" id="ARBA00023125"/>
    </source>
</evidence>
<dbReference type="InterPro" id="IPR001001">
    <property type="entry name" value="DNA_polIII_beta"/>
</dbReference>
<dbReference type="Pfam" id="PF13411">
    <property type="entry name" value="MerR_1"/>
    <property type="match status" value="1"/>
</dbReference>
<proteinExistence type="inferred from homology"/>
<evidence type="ECO:0000256" key="3">
    <source>
        <dbReference type="ARBA" id="ARBA00022490"/>
    </source>
</evidence>
<dbReference type="InterPro" id="IPR000551">
    <property type="entry name" value="MerR-type_HTH_dom"/>
</dbReference>
<evidence type="ECO:0000256" key="4">
    <source>
        <dbReference type="ARBA" id="ARBA00022679"/>
    </source>
</evidence>
<dbReference type="InterPro" id="IPR009061">
    <property type="entry name" value="DNA-bd_dom_put_sf"/>
</dbReference>
<organism evidence="10 11">
    <name type="scientific">Ornithinimicrobium faecis</name>
    <dbReference type="NCBI Taxonomy" id="2934158"/>
    <lineage>
        <taxon>Bacteria</taxon>
        <taxon>Bacillati</taxon>
        <taxon>Actinomycetota</taxon>
        <taxon>Actinomycetes</taxon>
        <taxon>Micrococcales</taxon>
        <taxon>Ornithinimicrobiaceae</taxon>
        <taxon>Ornithinimicrobium</taxon>
    </lineage>
</organism>
<evidence type="ECO:0000256" key="5">
    <source>
        <dbReference type="ARBA" id="ARBA00022695"/>
    </source>
</evidence>
<dbReference type="InterPro" id="IPR022637">
    <property type="entry name" value="DNA_polIII_beta_cen"/>
</dbReference>
<sequence length="360" mass="38475">MTDPTTHRLLPIGELSRASGLTVSALRFYDREGLLVPADVDSHTGYRRYSPGQVRLARLLAGMRRVGMPLAEMAAVLAALPDSEVAEDLLTAHLRRLEEGLVDARREVERLQALLPGAHTHPWTAAVEVGELAQALDGVRFAVGTDPDFPMLGGVLCEPVGEALQLVATDRFRLAMAQAPATIGSASSSDAQTGSAALLPTTVIDQLRRALSDLEDQELVRLHLSRTRFVLEARDKAVLNGDCLDLDFPDYRRLLHGADEGGQSVRLPVADILAALSDRTSMGDASDRVVLHAHGIGDEAGLDEGAGLLLDRTFLWEAASAASDGHVVLPLGEQIAPLAFHGADDTVLSLLMPVRPEPSP</sequence>
<dbReference type="CDD" id="cd01107">
    <property type="entry name" value="HTH_BmrR"/>
    <property type="match status" value="1"/>
</dbReference>
<dbReference type="PROSITE" id="PS00552">
    <property type="entry name" value="HTH_MERR_1"/>
    <property type="match status" value="1"/>
</dbReference>
<dbReference type="SMART" id="SM00422">
    <property type="entry name" value="HTH_MERR"/>
    <property type="match status" value="1"/>
</dbReference>
<keyword evidence="11" id="KW-1185">Reference proteome</keyword>
<dbReference type="PANTHER" id="PTHR30478">
    <property type="entry name" value="DNA POLYMERASE III SUBUNIT BETA"/>
    <property type="match status" value="1"/>
</dbReference>
<name>A0ABY4YQ33_9MICO</name>
<evidence type="ECO:0000256" key="7">
    <source>
        <dbReference type="ARBA" id="ARBA00022932"/>
    </source>
</evidence>
<evidence type="ECO:0000313" key="10">
    <source>
        <dbReference type="EMBL" id="USQ78856.1"/>
    </source>
</evidence>
<dbReference type="SUPFAM" id="SSF46955">
    <property type="entry name" value="Putative DNA-binding domain"/>
    <property type="match status" value="1"/>
</dbReference>
<comment type="subcellular location">
    <subcellularLocation>
        <location evidence="1">Cytoplasm</location>
    </subcellularLocation>
</comment>
<evidence type="ECO:0000313" key="11">
    <source>
        <dbReference type="Proteomes" id="UP001056455"/>
    </source>
</evidence>
<reference evidence="10" key="1">
    <citation type="submission" date="2022-06" db="EMBL/GenBank/DDBJ databases">
        <title>Ornithinimicrobium HY1793.</title>
        <authorList>
            <person name="Huang Y."/>
        </authorList>
    </citation>
    <scope>NUCLEOTIDE SEQUENCE</scope>
    <source>
        <strain evidence="10">HY1793</strain>
    </source>
</reference>
<evidence type="ECO:0000256" key="6">
    <source>
        <dbReference type="ARBA" id="ARBA00022705"/>
    </source>
</evidence>
<evidence type="ECO:0000256" key="2">
    <source>
        <dbReference type="ARBA" id="ARBA00010752"/>
    </source>
</evidence>
<dbReference type="InterPro" id="IPR046938">
    <property type="entry name" value="DNA_clamp_sf"/>
</dbReference>
<dbReference type="Proteomes" id="UP001056455">
    <property type="component" value="Chromosome"/>
</dbReference>
<evidence type="ECO:0000256" key="1">
    <source>
        <dbReference type="ARBA" id="ARBA00004496"/>
    </source>
</evidence>
<dbReference type="Pfam" id="PF02767">
    <property type="entry name" value="DNA_pol3_beta_2"/>
    <property type="match status" value="1"/>
</dbReference>
<dbReference type="PANTHER" id="PTHR30478:SF0">
    <property type="entry name" value="BETA SLIDING CLAMP"/>
    <property type="match status" value="1"/>
</dbReference>
<dbReference type="PROSITE" id="PS50937">
    <property type="entry name" value="HTH_MERR_2"/>
    <property type="match status" value="1"/>
</dbReference>
<comment type="similarity">
    <text evidence="2">Belongs to the beta sliding clamp family.</text>
</comment>
<dbReference type="Gene3D" id="1.10.1660.10">
    <property type="match status" value="1"/>
</dbReference>
<dbReference type="Gene3D" id="3.10.150.10">
    <property type="entry name" value="DNA Polymerase III, subunit A, domain 2"/>
    <property type="match status" value="1"/>
</dbReference>
<keyword evidence="4" id="KW-0808">Transferase</keyword>
<accession>A0ABY4YQ33</accession>
<dbReference type="EMBL" id="CP099489">
    <property type="protein sequence ID" value="USQ78856.1"/>
    <property type="molecule type" value="Genomic_DNA"/>
</dbReference>
<dbReference type="RefSeq" id="WP_252591651.1">
    <property type="nucleotide sequence ID" value="NZ_CP099489.1"/>
</dbReference>
<dbReference type="GO" id="GO:0003677">
    <property type="term" value="F:DNA binding"/>
    <property type="evidence" value="ECO:0007669"/>
    <property type="project" value="UniProtKB-KW"/>
</dbReference>
<evidence type="ECO:0000259" key="9">
    <source>
        <dbReference type="PROSITE" id="PS50937"/>
    </source>
</evidence>